<proteinExistence type="predicted"/>
<dbReference type="EMBL" id="JBHSOF010000068">
    <property type="protein sequence ID" value="MFC5667796.1"/>
    <property type="molecule type" value="Genomic_DNA"/>
</dbReference>
<reference evidence="2" key="1">
    <citation type="journal article" date="2019" name="Int. J. Syst. Evol. Microbiol.">
        <title>The Global Catalogue of Microorganisms (GCM) 10K type strain sequencing project: providing services to taxonomists for standard genome sequencing and annotation.</title>
        <authorList>
            <consortium name="The Broad Institute Genomics Platform"/>
            <consortium name="The Broad Institute Genome Sequencing Center for Infectious Disease"/>
            <person name="Wu L."/>
            <person name="Ma J."/>
        </authorList>
    </citation>
    <scope>NUCLEOTIDE SEQUENCE [LARGE SCALE GENOMIC DNA]</scope>
    <source>
        <strain evidence="2">CGMCC 4.1437</strain>
    </source>
</reference>
<organism evidence="1 2">
    <name type="scientific">Kitasatospora misakiensis</name>
    <dbReference type="NCBI Taxonomy" id="67330"/>
    <lineage>
        <taxon>Bacteria</taxon>
        <taxon>Bacillati</taxon>
        <taxon>Actinomycetota</taxon>
        <taxon>Actinomycetes</taxon>
        <taxon>Kitasatosporales</taxon>
        <taxon>Streptomycetaceae</taxon>
        <taxon>Kitasatospora</taxon>
    </lineage>
</organism>
<gene>
    <name evidence="1" type="ORF">ACFP3U_33130</name>
</gene>
<name>A0ABW0XFF7_9ACTN</name>
<keyword evidence="2" id="KW-1185">Reference proteome</keyword>
<evidence type="ECO:0000313" key="1">
    <source>
        <dbReference type="EMBL" id="MFC5667796.1"/>
    </source>
</evidence>
<sequence length="226" mass="23910">MRSGLFGLGPDEGAADLVAVGLVRLAVEERLGLVDGAPPWLGQMRAASFADAWLAFADPAAPGLRIPAEAVLRAVVVRAAELVLRRHRGDGPAALERLGRESAGAREWARLTEVSHPAEPDALVLVWYGVRMALAGDDPVGAAEREAYGADVVERCRAYVRDHCRRQDMLALVLACARSAAATLAELSDGDVDRALAVLDEHAARHMAPTAPVPLWVPGRPGQLAG</sequence>
<evidence type="ECO:0000313" key="2">
    <source>
        <dbReference type="Proteomes" id="UP001595975"/>
    </source>
</evidence>
<protein>
    <submittedName>
        <fullName evidence="1">Uncharacterized protein</fullName>
    </submittedName>
</protein>
<comment type="caution">
    <text evidence="1">The sequence shown here is derived from an EMBL/GenBank/DDBJ whole genome shotgun (WGS) entry which is preliminary data.</text>
</comment>
<dbReference type="RefSeq" id="WP_380229464.1">
    <property type="nucleotide sequence ID" value="NZ_JBHSOF010000068.1"/>
</dbReference>
<dbReference type="Proteomes" id="UP001595975">
    <property type="component" value="Unassembled WGS sequence"/>
</dbReference>
<accession>A0ABW0XFF7</accession>